<dbReference type="InterPro" id="IPR051713">
    <property type="entry name" value="T-cell_Activation_Regulation"/>
</dbReference>
<keyword evidence="5 11" id="KW-1133">Transmembrane helix</keyword>
<accession>A0ABN9ZTW6</accession>
<evidence type="ECO:0000259" key="13">
    <source>
        <dbReference type="PROSITE" id="PS50835"/>
    </source>
</evidence>
<evidence type="ECO:0000313" key="15">
    <source>
        <dbReference type="Proteomes" id="UP001314169"/>
    </source>
</evidence>
<keyword evidence="10" id="KW-0393">Immunoglobulin domain</keyword>
<dbReference type="SMART" id="SM00409">
    <property type="entry name" value="IG"/>
    <property type="match status" value="1"/>
</dbReference>
<protein>
    <recommendedName>
        <fullName evidence="13">Ig-like domain-containing protein</fullName>
    </recommendedName>
</protein>
<dbReference type="InterPro" id="IPR003599">
    <property type="entry name" value="Ig_sub"/>
</dbReference>
<keyword evidence="9" id="KW-0325">Glycoprotein</keyword>
<dbReference type="InterPro" id="IPR007110">
    <property type="entry name" value="Ig-like_dom"/>
</dbReference>
<dbReference type="InterPro" id="IPR036179">
    <property type="entry name" value="Ig-like_dom_sf"/>
</dbReference>
<feature type="chain" id="PRO_5047241588" description="Ig-like domain-containing protein" evidence="12">
    <location>
        <begin position="34"/>
        <end position="299"/>
    </location>
</feature>
<feature type="domain" description="Ig-like" evidence="13">
    <location>
        <begin position="43"/>
        <end position="133"/>
    </location>
</feature>
<reference evidence="14" key="1">
    <citation type="submission" date="2023-12" db="EMBL/GenBank/DDBJ databases">
        <authorList>
            <person name="Brown T."/>
        </authorList>
    </citation>
    <scope>NUCLEOTIDE SEQUENCE</scope>
</reference>
<evidence type="ECO:0000256" key="9">
    <source>
        <dbReference type="ARBA" id="ARBA00023180"/>
    </source>
</evidence>
<keyword evidence="6 11" id="KW-0472">Membrane</keyword>
<keyword evidence="7" id="KW-1015">Disulfide bond</keyword>
<evidence type="ECO:0000256" key="8">
    <source>
        <dbReference type="ARBA" id="ARBA00023170"/>
    </source>
</evidence>
<evidence type="ECO:0000256" key="5">
    <source>
        <dbReference type="ARBA" id="ARBA00022989"/>
    </source>
</evidence>
<dbReference type="Pfam" id="PF08205">
    <property type="entry name" value="C2-set_2"/>
    <property type="match status" value="1"/>
</dbReference>
<dbReference type="InterPro" id="IPR013783">
    <property type="entry name" value="Ig-like_fold"/>
</dbReference>
<evidence type="ECO:0000256" key="2">
    <source>
        <dbReference type="ARBA" id="ARBA00022475"/>
    </source>
</evidence>
<dbReference type="PANTHER" id="PTHR25466">
    <property type="entry name" value="T-LYMPHOCYTE ACTIVATION ANTIGEN"/>
    <property type="match status" value="1"/>
</dbReference>
<dbReference type="EMBL" id="OY882859">
    <property type="protein sequence ID" value="CAK6441680.1"/>
    <property type="molecule type" value="Genomic_DNA"/>
</dbReference>
<organism evidence="14 15">
    <name type="scientific">Pipistrellus nathusii</name>
    <name type="common">Nathusius' pipistrelle</name>
    <dbReference type="NCBI Taxonomy" id="59473"/>
    <lineage>
        <taxon>Eukaryota</taxon>
        <taxon>Metazoa</taxon>
        <taxon>Chordata</taxon>
        <taxon>Craniata</taxon>
        <taxon>Vertebrata</taxon>
        <taxon>Euteleostomi</taxon>
        <taxon>Mammalia</taxon>
        <taxon>Eutheria</taxon>
        <taxon>Laurasiatheria</taxon>
        <taxon>Chiroptera</taxon>
        <taxon>Yangochiroptera</taxon>
        <taxon>Vespertilionidae</taxon>
        <taxon>Pipistrellus</taxon>
    </lineage>
</organism>
<evidence type="ECO:0000256" key="3">
    <source>
        <dbReference type="ARBA" id="ARBA00022692"/>
    </source>
</evidence>
<feature type="transmembrane region" description="Helical" evidence="11">
    <location>
        <begin position="248"/>
        <end position="272"/>
    </location>
</feature>
<evidence type="ECO:0000313" key="14">
    <source>
        <dbReference type="EMBL" id="CAK6441680.1"/>
    </source>
</evidence>
<evidence type="ECO:0000256" key="10">
    <source>
        <dbReference type="ARBA" id="ARBA00023319"/>
    </source>
</evidence>
<evidence type="ECO:0000256" key="1">
    <source>
        <dbReference type="ARBA" id="ARBA00004251"/>
    </source>
</evidence>
<comment type="subcellular location">
    <subcellularLocation>
        <location evidence="1">Cell membrane</location>
        <topology evidence="1">Single-pass type I membrane protein</topology>
    </subcellularLocation>
</comment>
<dbReference type="InterPro" id="IPR037676">
    <property type="entry name" value="CD80_IgC"/>
</dbReference>
<evidence type="ECO:0000256" key="12">
    <source>
        <dbReference type="SAM" id="SignalP"/>
    </source>
</evidence>
<dbReference type="SUPFAM" id="SSF48726">
    <property type="entry name" value="Immunoglobulin"/>
    <property type="match status" value="2"/>
</dbReference>
<feature type="signal peptide" evidence="12">
    <location>
        <begin position="1"/>
        <end position="33"/>
    </location>
</feature>
<dbReference type="CDD" id="cd16083">
    <property type="entry name" value="IgC1_CD80"/>
    <property type="match status" value="1"/>
</dbReference>
<dbReference type="InterPro" id="IPR013162">
    <property type="entry name" value="CD80_C2-set"/>
</dbReference>
<keyword evidence="15" id="KW-1185">Reference proteome</keyword>
<evidence type="ECO:0000256" key="11">
    <source>
        <dbReference type="SAM" id="Phobius"/>
    </source>
</evidence>
<keyword evidence="2" id="KW-1003">Cell membrane</keyword>
<keyword evidence="8" id="KW-0675">Receptor</keyword>
<feature type="domain" description="Ig-like" evidence="13">
    <location>
        <begin position="146"/>
        <end position="229"/>
    </location>
</feature>
<name>A0ABN9ZTW6_PIPNA</name>
<keyword evidence="3 11" id="KW-0812">Transmembrane</keyword>
<evidence type="ECO:0000256" key="7">
    <source>
        <dbReference type="ARBA" id="ARBA00023157"/>
    </source>
</evidence>
<sequence length="299" mass="34074">MGQMKWRILPSRCSYLKLFQFLVLAGLFHCASGIITQVTKPVNDNMKLSCGYNISTDELIRVRIYWQKNSDMVVTFISGKEKTWPAYENRTNVSITSDPFIVILGLRPSDEGLYSCIIQKPEKKGTYKLAHLTKVMLSVTADFPVPSINDFGNPTANIKRITCSTSGGFPKPHLSWLEKGKKLNAINTTVSQDLQTKLYSISSELDFNVTNNYQYNFTCLVKYGNLTVSKIFNWEKPQPAPSPFNQSWPWILIPVVGIFVIFVIAVFCYCHLCNRPAARCRERRRNRESMEMKTSSPVI</sequence>
<dbReference type="Proteomes" id="UP001314169">
    <property type="component" value="Chromosome 2"/>
</dbReference>
<evidence type="ECO:0000256" key="4">
    <source>
        <dbReference type="ARBA" id="ARBA00022729"/>
    </source>
</evidence>
<evidence type="ECO:0000256" key="6">
    <source>
        <dbReference type="ARBA" id="ARBA00023136"/>
    </source>
</evidence>
<dbReference type="PROSITE" id="PS50835">
    <property type="entry name" value="IG_LIKE"/>
    <property type="match status" value="2"/>
</dbReference>
<keyword evidence="4 12" id="KW-0732">Signal</keyword>
<dbReference type="Gene3D" id="2.60.40.10">
    <property type="entry name" value="Immunoglobulins"/>
    <property type="match status" value="2"/>
</dbReference>
<gene>
    <name evidence="14" type="ORF">MPIPNATIZW_LOCUS9986</name>
</gene>
<dbReference type="PANTHER" id="PTHR25466:SF4">
    <property type="entry name" value="T-LYMPHOCYTE ACTIVATION ANTIGEN CD80"/>
    <property type="match status" value="1"/>
</dbReference>
<proteinExistence type="predicted"/>